<evidence type="ECO:0000313" key="1">
    <source>
        <dbReference type="EMBL" id="KAH3666886.1"/>
    </source>
</evidence>
<reference evidence="1" key="1">
    <citation type="journal article" date="2021" name="Open Biol.">
        <title>Shared evolutionary footprints suggest mitochondrial oxidative damage underlies multiple complex I losses in fungi.</title>
        <authorList>
            <person name="Schikora-Tamarit M.A."/>
            <person name="Marcet-Houben M."/>
            <person name="Nosek J."/>
            <person name="Gabaldon T."/>
        </authorList>
    </citation>
    <scope>NUCLEOTIDE SEQUENCE</scope>
    <source>
        <strain evidence="1">CBS6075</strain>
    </source>
</reference>
<keyword evidence="2" id="KW-1185">Reference proteome</keyword>
<name>A0A9P8T5K5_9ASCO</name>
<dbReference type="AlphaFoldDB" id="A0A9P8T5K5"/>
<dbReference type="RefSeq" id="XP_046061842.1">
    <property type="nucleotide sequence ID" value="XM_046204302.1"/>
</dbReference>
<proteinExistence type="predicted"/>
<comment type="caution">
    <text evidence="1">The sequence shown here is derived from an EMBL/GenBank/DDBJ whole genome shotgun (WGS) entry which is preliminary data.</text>
</comment>
<dbReference type="EMBL" id="JAEUBE010000199">
    <property type="protein sequence ID" value="KAH3666886.1"/>
    <property type="molecule type" value="Genomic_DNA"/>
</dbReference>
<evidence type="ECO:0000313" key="2">
    <source>
        <dbReference type="Proteomes" id="UP000769157"/>
    </source>
</evidence>
<dbReference type="GeneID" id="70235303"/>
<reference evidence="1" key="2">
    <citation type="submission" date="2021-01" db="EMBL/GenBank/DDBJ databases">
        <authorList>
            <person name="Schikora-Tamarit M.A."/>
        </authorList>
    </citation>
    <scope>NUCLEOTIDE SEQUENCE</scope>
    <source>
        <strain evidence="1">CBS6075</strain>
    </source>
</reference>
<dbReference type="Proteomes" id="UP000769157">
    <property type="component" value="Unassembled WGS sequence"/>
</dbReference>
<sequence>MESAVFDLKIEKAESLPGEEGSSASLKPFGDWETKVEPDRLSIVSLVLVSEIVGVGVRSTRWSLWCSRWSSSDKAGDEKSMAGSSNFSNLMNFCISSDLMAIGLVAVAVAAGTC</sequence>
<accession>A0A9P8T5K5</accession>
<protein>
    <submittedName>
        <fullName evidence="1">Uncharacterized protein</fullName>
    </submittedName>
</protein>
<organism evidence="1 2">
    <name type="scientific">Ogataea philodendri</name>
    <dbReference type="NCBI Taxonomy" id="1378263"/>
    <lineage>
        <taxon>Eukaryota</taxon>
        <taxon>Fungi</taxon>
        <taxon>Dikarya</taxon>
        <taxon>Ascomycota</taxon>
        <taxon>Saccharomycotina</taxon>
        <taxon>Pichiomycetes</taxon>
        <taxon>Pichiales</taxon>
        <taxon>Pichiaceae</taxon>
        <taxon>Ogataea</taxon>
    </lineage>
</organism>
<gene>
    <name evidence="1" type="ORF">OGAPHI_003336</name>
</gene>